<dbReference type="InterPro" id="IPR036249">
    <property type="entry name" value="Thioredoxin-like_sf"/>
</dbReference>
<evidence type="ECO:0000313" key="4">
    <source>
        <dbReference type="EMBL" id="RDW80921.1"/>
    </source>
</evidence>
<dbReference type="OrthoDB" id="422574at2759"/>
<dbReference type="Proteomes" id="UP000256328">
    <property type="component" value="Unassembled WGS sequence"/>
</dbReference>
<dbReference type="SFLD" id="SFLDS00019">
    <property type="entry name" value="Glutathione_Transferase_(cytos"/>
    <property type="match status" value="1"/>
</dbReference>
<dbReference type="Pfam" id="PF13409">
    <property type="entry name" value="GST_N_2"/>
    <property type="match status" value="1"/>
</dbReference>
<dbReference type="Gene3D" id="1.20.1050.130">
    <property type="match status" value="1"/>
</dbReference>
<reference evidence="4 5" key="1">
    <citation type="journal article" date="2018" name="IMA Fungus">
        <title>IMA Genome-F 9: Draft genome sequence of Annulohypoxylon stygium, Aspergillus mulundensis, Berkeleyomyces basicola (syn. Thielaviopsis basicola), Ceratocystis smalleyi, two Cercospora beticola strains, Coleophoma cylindrospora, Fusarium fracticaudum, Phialophora cf. hyalina, and Morchella septimelata.</title>
        <authorList>
            <person name="Wingfield B.D."/>
            <person name="Bills G.F."/>
            <person name="Dong Y."/>
            <person name="Huang W."/>
            <person name="Nel W.J."/>
            <person name="Swalarsk-Parry B.S."/>
            <person name="Vaghefi N."/>
            <person name="Wilken P.M."/>
            <person name="An Z."/>
            <person name="de Beer Z.W."/>
            <person name="De Vos L."/>
            <person name="Chen L."/>
            <person name="Duong T.A."/>
            <person name="Gao Y."/>
            <person name="Hammerbacher A."/>
            <person name="Kikkert J.R."/>
            <person name="Li Y."/>
            <person name="Li H."/>
            <person name="Li K."/>
            <person name="Li Q."/>
            <person name="Liu X."/>
            <person name="Ma X."/>
            <person name="Naidoo K."/>
            <person name="Pethybridge S.J."/>
            <person name="Sun J."/>
            <person name="Steenkamp E.T."/>
            <person name="van der Nest M.A."/>
            <person name="van Wyk S."/>
            <person name="Wingfield M.J."/>
            <person name="Xiong C."/>
            <person name="Yue Q."/>
            <person name="Zhang X."/>
        </authorList>
    </citation>
    <scope>NUCLEOTIDE SEQUENCE [LARGE SCALE GENOMIC DNA]</scope>
    <source>
        <strain evidence="4 5">BP5796</strain>
    </source>
</reference>
<dbReference type="InterPro" id="IPR036282">
    <property type="entry name" value="Glutathione-S-Trfase_C_sf"/>
</dbReference>
<proteinExistence type="inferred from homology"/>
<feature type="domain" description="GST N-terminal" evidence="2">
    <location>
        <begin position="7"/>
        <end position="93"/>
    </location>
</feature>
<dbReference type="EMBL" id="PDLN01000007">
    <property type="protein sequence ID" value="RDW80921.1"/>
    <property type="molecule type" value="Genomic_DNA"/>
</dbReference>
<dbReference type="InterPro" id="IPR010987">
    <property type="entry name" value="Glutathione-S-Trfase_C-like"/>
</dbReference>
<protein>
    <submittedName>
        <fullName evidence="4">Glutathione S-transferase II</fullName>
    </submittedName>
</protein>
<organism evidence="4 5">
    <name type="scientific">Coleophoma crateriformis</name>
    <dbReference type="NCBI Taxonomy" id="565419"/>
    <lineage>
        <taxon>Eukaryota</taxon>
        <taxon>Fungi</taxon>
        <taxon>Dikarya</taxon>
        <taxon>Ascomycota</taxon>
        <taxon>Pezizomycotina</taxon>
        <taxon>Leotiomycetes</taxon>
        <taxon>Helotiales</taxon>
        <taxon>Dermateaceae</taxon>
        <taxon>Coleophoma</taxon>
    </lineage>
</organism>
<evidence type="ECO:0000256" key="1">
    <source>
        <dbReference type="ARBA" id="ARBA00007409"/>
    </source>
</evidence>
<gene>
    <name evidence="4" type="ORF">BP5796_05619</name>
</gene>
<dbReference type="PANTHER" id="PTHR44051">
    <property type="entry name" value="GLUTATHIONE S-TRANSFERASE-RELATED"/>
    <property type="match status" value="1"/>
</dbReference>
<dbReference type="PROSITE" id="PS50405">
    <property type="entry name" value="GST_CTER"/>
    <property type="match status" value="1"/>
</dbReference>
<name>A0A3D8S495_9HELO</name>
<dbReference type="SFLD" id="SFLDG00358">
    <property type="entry name" value="Main_(cytGST)"/>
    <property type="match status" value="1"/>
</dbReference>
<dbReference type="PROSITE" id="PS50404">
    <property type="entry name" value="GST_NTER"/>
    <property type="match status" value="1"/>
</dbReference>
<keyword evidence="4" id="KW-0808">Transferase</keyword>
<evidence type="ECO:0000313" key="5">
    <source>
        <dbReference type="Proteomes" id="UP000256328"/>
    </source>
</evidence>
<keyword evidence="5" id="KW-1185">Reference proteome</keyword>
<dbReference type="InterPro" id="IPR040079">
    <property type="entry name" value="Glutathione_S-Trfase"/>
</dbReference>
<sequence length="228" mass="26191">MAPNELRPLTLHAYAVGANPFKVAILLELLQVPYTVTLWIFGDGPNGVKSQKFISEFNPTGRVPALFDPNTEVLSWESGACINYLLRVYDKEGKYGPMQNAREQEKVDFEKWVFWVTTGLAPMFGQVNWFGHQDGGRNVEALTRYREQSYRCFGVLEQQLLRAKSGFVLDRGFSAIDIHTYPWICEYEYAGLSLDTYPAIRTWLAKMEEMPEIKRAYQTIKDGHFSEL</sequence>
<evidence type="ECO:0000259" key="2">
    <source>
        <dbReference type="PROSITE" id="PS50404"/>
    </source>
</evidence>
<comment type="similarity">
    <text evidence="1">Belongs to the GST superfamily.</text>
</comment>
<evidence type="ECO:0000259" key="3">
    <source>
        <dbReference type="PROSITE" id="PS50405"/>
    </source>
</evidence>
<feature type="domain" description="GST C-terminal" evidence="3">
    <location>
        <begin position="102"/>
        <end position="228"/>
    </location>
</feature>
<dbReference type="AlphaFoldDB" id="A0A3D8S495"/>
<dbReference type="SUPFAM" id="SSF52833">
    <property type="entry name" value="Thioredoxin-like"/>
    <property type="match status" value="1"/>
</dbReference>
<dbReference type="GO" id="GO:0016740">
    <property type="term" value="F:transferase activity"/>
    <property type="evidence" value="ECO:0007669"/>
    <property type="project" value="UniProtKB-KW"/>
</dbReference>
<dbReference type="SUPFAM" id="SSF47616">
    <property type="entry name" value="GST C-terminal domain-like"/>
    <property type="match status" value="1"/>
</dbReference>
<comment type="caution">
    <text evidence="4">The sequence shown here is derived from an EMBL/GenBank/DDBJ whole genome shotgun (WGS) entry which is preliminary data.</text>
</comment>
<dbReference type="PANTHER" id="PTHR44051:SF14">
    <property type="entry name" value="GLUTATHIONE S-TRANSFERASE II"/>
    <property type="match status" value="1"/>
</dbReference>
<accession>A0A3D8S495</accession>
<dbReference type="InterPro" id="IPR004045">
    <property type="entry name" value="Glutathione_S-Trfase_N"/>
</dbReference>